<feature type="domain" description="BPL/LPL catalytic" evidence="2">
    <location>
        <begin position="1"/>
        <end position="177"/>
    </location>
</feature>
<dbReference type="GO" id="GO:0004077">
    <property type="term" value="F:biotin--[biotin carboxyl-carrier protein] ligase activity"/>
    <property type="evidence" value="ECO:0007669"/>
    <property type="project" value="UniProtKB-EC"/>
</dbReference>
<evidence type="ECO:0000259" key="2">
    <source>
        <dbReference type="PROSITE" id="PS51733"/>
    </source>
</evidence>
<dbReference type="InterPro" id="IPR045864">
    <property type="entry name" value="aa-tRNA-synth_II/BPL/LPL"/>
</dbReference>
<dbReference type="EMBL" id="JBHMEZ010000013">
    <property type="protein sequence ID" value="MFB9054380.1"/>
    <property type="molecule type" value="Genomic_DNA"/>
</dbReference>
<name>A0ABV5F4N8_9FLAO</name>
<proteinExistence type="predicted"/>
<dbReference type="EC" id="6.3.4.15" evidence="3"/>
<accession>A0ABV5F4N8</accession>
<dbReference type="RefSeq" id="WP_382384000.1">
    <property type="nucleotide sequence ID" value="NZ_JBHMEZ010000013.1"/>
</dbReference>
<evidence type="ECO:0000256" key="1">
    <source>
        <dbReference type="ARBA" id="ARBA00022598"/>
    </source>
</evidence>
<keyword evidence="4" id="KW-1185">Reference proteome</keyword>
<dbReference type="CDD" id="cd16442">
    <property type="entry name" value="BPL"/>
    <property type="match status" value="1"/>
</dbReference>
<dbReference type="InterPro" id="IPR004143">
    <property type="entry name" value="BPL_LPL_catalytic"/>
</dbReference>
<gene>
    <name evidence="3" type="ORF">ACFFVB_14930</name>
</gene>
<dbReference type="Proteomes" id="UP001589605">
    <property type="component" value="Unassembled WGS sequence"/>
</dbReference>
<protein>
    <submittedName>
        <fullName evidence="3">Biotin--[acetyl-CoA-carboxylase] ligase</fullName>
        <ecNumber evidence="3">6.3.4.15</ecNumber>
    </submittedName>
</protein>
<dbReference type="NCBIfam" id="TIGR00121">
    <property type="entry name" value="birA_ligase"/>
    <property type="match status" value="1"/>
</dbReference>
<dbReference type="PANTHER" id="PTHR12835">
    <property type="entry name" value="BIOTIN PROTEIN LIGASE"/>
    <property type="match status" value="1"/>
</dbReference>
<organism evidence="3 4">
    <name type="scientific">Formosa undariae</name>
    <dbReference type="NCBI Taxonomy" id="1325436"/>
    <lineage>
        <taxon>Bacteria</taxon>
        <taxon>Pseudomonadati</taxon>
        <taxon>Bacteroidota</taxon>
        <taxon>Flavobacteriia</taxon>
        <taxon>Flavobacteriales</taxon>
        <taxon>Flavobacteriaceae</taxon>
        <taxon>Formosa</taxon>
    </lineage>
</organism>
<dbReference type="InterPro" id="IPR004408">
    <property type="entry name" value="Biotin_CoA_COase_ligase"/>
</dbReference>
<evidence type="ECO:0000313" key="4">
    <source>
        <dbReference type="Proteomes" id="UP001589605"/>
    </source>
</evidence>
<dbReference type="Pfam" id="PF03099">
    <property type="entry name" value="BPL_LplA_LipB"/>
    <property type="match status" value="1"/>
</dbReference>
<dbReference type="PANTHER" id="PTHR12835:SF5">
    <property type="entry name" value="BIOTIN--PROTEIN LIGASE"/>
    <property type="match status" value="1"/>
</dbReference>
<sequence length="243" mass="27496">MPIIKLDAIDSTNTYLKQLSSCELLEDYTVVVANTQTMGRGQMGTVWESETAKNLMFSVFKDVSFLAVEKQFYISMVTAIAIYTALKKLMLPKVQIKWPNDILSDNKKICGVLIENIVTQSGLRDSILGIGVNVNQTNFKGLPKASSIVNKTGRIYHLDEVLHHILIELKECFTWLESGQYDKILEEYENALFKKNKPSTFLDAEGFMFGGFILGVTDFGNLKVLLEDEIVKEFDLKELTLLY</sequence>
<dbReference type="PROSITE" id="PS51733">
    <property type="entry name" value="BPL_LPL_CATALYTIC"/>
    <property type="match status" value="1"/>
</dbReference>
<evidence type="ECO:0000313" key="3">
    <source>
        <dbReference type="EMBL" id="MFB9054380.1"/>
    </source>
</evidence>
<keyword evidence="1 3" id="KW-0436">Ligase</keyword>
<reference evidence="3 4" key="1">
    <citation type="submission" date="2024-09" db="EMBL/GenBank/DDBJ databases">
        <authorList>
            <person name="Sun Q."/>
            <person name="Mori K."/>
        </authorList>
    </citation>
    <scope>NUCLEOTIDE SEQUENCE [LARGE SCALE GENOMIC DNA]</scope>
    <source>
        <strain evidence="3 4">CECT 8286</strain>
    </source>
</reference>
<comment type="caution">
    <text evidence="3">The sequence shown here is derived from an EMBL/GenBank/DDBJ whole genome shotgun (WGS) entry which is preliminary data.</text>
</comment>
<dbReference type="Gene3D" id="3.30.930.10">
    <property type="entry name" value="Bira Bifunctional Protein, Domain 2"/>
    <property type="match status" value="1"/>
</dbReference>
<dbReference type="SUPFAM" id="SSF55681">
    <property type="entry name" value="Class II aaRS and biotin synthetases"/>
    <property type="match status" value="1"/>
</dbReference>